<dbReference type="RefSeq" id="XP_020304876.1">
    <property type="nucleotide sequence ID" value="XM_020451347.1"/>
</dbReference>
<organism evidence="5">
    <name type="scientific">Loa loa</name>
    <name type="common">Eye worm</name>
    <name type="synonym">Filaria loa</name>
    <dbReference type="NCBI Taxonomy" id="7209"/>
    <lineage>
        <taxon>Eukaryota</taxon>
        <taxon>Metazoa</taxon>
        <taxon>Ecdysozoa</taxon>
        <taxon>Nematoda</taxon>
        <taxon>Chromadorea</taxon>
        <taxon>Rhabditida</taxon>
        <taxon>Spirurina</taxon>
        <taxon>Spiruromorpha</taxon>
        <taxon>Filarioidea</taxon>
        <taxon>Onchocercidae</taxon>
        <taxon>Loa</taxon>
    </lineage>
</organism>
<dbReference type="Pfam" id="PF00112">
    <property type="entry name" value="Peptidase_C1"/>
    <property type="match status" value="1"/>
</dbReference>
<feature type="signal peptide" evidence="2">
    <location>
        <begin position="1"/>
        <end position="21"/>
    </location>
</feature>
<gene>
    <name evidence="5" type="ORF">LOAG_18684</name>
</gene>
<dbReference type="AlphaFoldDB" id="A0A1S0UE33"/>
<name>A0A1S0UE33_LOALO</name>
<dbReference type="GO" id="GO:0008234">
    <property type="term" value="F:cysteine-type peptidase activity"/>
    <property type="evidence" value="ECO:0007669"/>
    <property type="project" value="InterPro"/>
</dbReference>
<dbReference type="InterPro" id="IPR013128">
    <property type="entry name" value="Peptidase_C1A"/>
</dbReference>
<dbReference type="Gene3D" id="3.90.70.10">
    <property type="entry name" value="Cysteine proteinases"/>
    <property type="match status" value="1"/>
</dbReference>
<dbReference type="PROSITE" id="PS00640">
    <property type="entry name" value="THIOL_PROTEASE_ASN"/>
    <property type="match status" value="1"/>
</dbReference>
<evidence type="ECO:0000259" key="4">
    <source>
        <dbReference type="SMART" id="SM00848"/>
    </source>
</evidence>
<dbReference type="InterPro" id="IPR000668">
    <property type="entry name" value="Peptidase_C1A_C"/>
</dbReference>
<evidence type="ECO:0000313" key="5">
    <source>
        <dbReference type="EMBL" id="EJD73932.1"/>
    </source>
</evidence>
<dbReference type="OMA" id="MPRINDD"/>
<reference evidence="5" key="1">
    <citation type="submission" date="2012-04" db="EMBL/GenBank/DDBJ databases">
        <title>The Genome Sequence of Loa loa.</title>
        <authorList>
            <consortium name="The Broad Institute Genome Sequencing Platform"/>
            <consortium name="Broad Institute Genome Sequencing Center for Infectious Disease"/>
            <person name="Nutman T.B."/>
            <person name="Fink D.L."/>
            <person name="Russ C."/>
            <person name="Young S."/>
            <person name="Zeng Q."/>
            <person name="Gargeya S."/>
            <person name="Alvarado L."/>
            <person name="Berlin A."/>
            <person name="Chapman S.B."/>
            <person name="Chen Z."/>
            <person name="Freedman E."/>
            <person name="Gellesch M."/>
            <person name="Goldberg J."/>
            <person name="Griggs A."/>
            <person name="Gujja S."/>
            <person name="Heilman E.R."/>
            <person name="Heiman D."/>
            <person name="Howarth C."/>
            <person name="Mehta T."/>
            <person name="Neiman D."/>
            <person name="Pearson M."/>
            <person name="Roberts A."/>
            <person name="Saif S."/>
            <person name="Shea T."/>
            <person name="Shenoy N."/>
            <person name="Sisk P."/>
            <person name="Stolte C."/>
            <person name="Sykes S."/>
            <person name="White J."/>
            <person name="Yandava C."/>
            <person name="Haas B."/>
            <person name="Henn M.R."/>
            <person name="Nusbaum C."/>
            <person name="Birren B."/>
        </authorList>
    </citation>
    <scope>NUCLEOTIDE SEQUENCE [LARGE SCALE GENOMIC DNA]</scope>
</reference>
<evidence type="ECO:0000256" key="2">
    <source>
        <dbReference type="SAM" id="SignalP"/>
    </source>
</evidence>
<dbReference type="KEGG" id="loa:LOAG_18684"/>
<dbReference type="SMART" id="SM00645">
    <property type="entry name" value="Pept_C1"/>
    <property type="match status" value="1"/>
</dbReference>
<dbReference type="OrthoDB" id="5853139at2759"/>
<dbReference type="PANTHER" id="PTHR12411">
    <property type="entry name" value="CYSTEINE PROTEASE FAMILY C1-RELATED"/>
    <property type="match status" value="1"/>
</dbReference>
<dbReference type="GeneID" id="9949850"/>
<proteinExistence type="inferred from homology"/>
<protein>
    <submittedName>
        <fullName evidence="5">Uncharacterized protein</fullName>
    </submittedName>
</protein>
<keyword evidence="2" id="KW-0732">Signal</keyword>
<evidence type="ECO:0000259" key="3">
    <source>
        <dbReference type="SMART" id="SM00645"/>
    </source>
</evidence>
<dbReference type="InParanoid" id="A0A1S0UE33"/>
<sequence>MGNYRQMTLLLKALLPLLVTQNFILNCNSLLHQQFKTLSHSKLRELYSKHYDSYVKFATEYKKGVKDDRPEPHRLLAFAKNMEEIKRHNELYKQGKSSFMLGLTIMSDMTPEDLIDEFPAIKFNGTGDPVPENLTAQPVKDINWVTRGFVTPVENFKDNRVCRMPATTADTVSDVMAALSKLQTKKLRKLSAQELIDCSGSGCGSVGDFEKHGAYVMEKEGLVSAESYPYKMGQNPCQVKGMRFGKPIIPLRLVYTTPKLFKALLSKGPVAARILVTTKFAEYKGGLFRDIAKENAFSHTVLAVGYTDTYILIKNSWGTNWGENGYMRISINPKENCNLYLEAFAVM</sequence>
<dbReference type="Pfam" id="PF08246">
    <property type="entry name" value="Inhibitor_I29"/>
    <property type="match status" value="1"/>
</dbReference>
<feature type="chain" id="PRO_5018773995" evidence="2">
    <location>
        <begin position="22"/>
        <end position="347"/>
    </location>
</feature>
<feature type="domain" description="Cathepsin propeptide inhibitor" evidence="4">
    <location>
        <begin position="54"/>
        <end position="114"/>
    </location>
</feature>
<accession>A0A1S0UE33</accession>
<dbReference type="InterPro" id="IPR038765">
    <property type="entry name" value="Papain-like_cys_pep_sf"/>
</dbReference>
<evidence type="ECO:0000256" key="1">
    <source>
        <dbReference type="ARBA" id="ARBA00008455"/>
    </source>
</evidence>
<dbReference type="SUPFAM" id="SSF54001">
    <property type="entry name" value="Cysteine proteinases"/>
    <property type="match status" value="1"/>
</dbReference>
<dbReference type="CTD" id="9949850"/>
<feature type="domain" description="Peptidase C1A papain C-terminal" evidence="3">
    <location>
        <begin position="138"/>
        <end position="347"/>
    </location>
</feature>
<dbReference type="SMART" id="SM00848">
    <property type="entry name" value="Inhibitor_I29"/>
    <property type="match status" value="1"/>
</dbReference>
<dbReference type="InterPro" id="IPR025661">
    <property type="entry name" value="Pept_asp_AS"/>
</dbReference>
<dbReference type="EMBL" id="JH712508">
    <property type="protein sequence ID" value="EJD73932.1"/>
    <property type="molecule type" value="Genomic_DNA"/>
</dbReference>
<dbReference type="GO" id="GO:0006508">
    <property type="term" value="P:proteolysis"/>
    <property type="evidence" value="ECO:0007669"/>
    <property type="project" value="InterPro"/>
</dbReference>
<dbReference type="InterPro" id="IPR039417">
    <property type="entry name" value="Peptidase_C1A_papain-like"/>
</dbReference>
<comment type="similarity">
    <text evidence="1">Belongs to the peptidase C1 family.</text>
</comment>
<dbReference type="InterPro" id="IPR013201">
    <property type="entry name" value="Prot_inhib_I29"/>
</dbReference>
<dbReference type="CDD" id="cd02248">
    <property type="entry name" value="Peptidase_C1A"/>
    <property type="match status" value="1"/>
</dbReference>